<keyword evidence="2" id="KW-0238">DNA-binding</keyword>
<evidence type="ECO:0000256" key="2">
    <source>
        <dbReference type="ARBA" id="ARBA00023125"/>
    </source>
</evidence>
<dbReference type="OrthoDB" id="8524622at2"/>
<dbReference type="Pfam" id="PF09339">
    <property type="entry name" value="HTH_IclR"/>
    <property type="match status" value="1"/>
</dbReference>
<dbReference type="Proteomes" id="UP000001693">
    <property type="component" value="Chromosome"/>
</dbReference>
<dbReference type="AlphaFoldDB" id="B1XZI6"/>
<feature type="domain" description="IclR-ED" evidence="5">
    <location>
        <begin position="93"/>
        <end position="275"/>
    </location>
</feature>
<dbReference type="SMART" id="SM00346">
    <property type="entry name" value="HTH_ICLR"/>
    <property type="match status" value="1"/>
</dbReference>
<dbReference type="GO" id="GO:0003700">
    <property type="term" value="F:DNA-binding transcription factor activity"/>
    <property type="evidence" value="ECO:0007669"/>
    <property type="project" value="TreeGrafter"/>
</dbReference>
<dbReference type="SUPFAM" id="SSF55781">
    <property type="entry name" value="GAF domain-like"/>
    <property type="match status" value="1"/>
</dbReference>
<dbReference type="RefSeq" id="WP_012349290.1">
    <property type="nucleotide sequence ID" value="NC_010524.1"/>
</dbReference>
<gene>
    <name evidence="6" type="ordered locus">Lcho_4298</name>
</gene>
<dbReference type="InterPro" id="IPR050707">
    <property type="entry name" value="HTH_MetabolicPath_Reg"/>
</dbReference>
<dbReference type="Pfam" id="PF01614">
    <property type="entry name" value="IclR_C"/>
    <property type="match status" value="1"/>
</dbReference>
<dbReference type="HOGENOM" id="CLU_062618_2_0_4"/>
<dbReference type="GO" id="GO:0003677">
    <property type="term" value="F:DNA binding"/>
    <property type="evidence" value="ECO:0007669"/>
    <property type="project" value="UniProtKB-KW"/>
</dbReference>
<dbReference type="KEGG" id="lch:Lcho_4298"/>
<dbReference type="InterPro" id="IPR036388">
    <property type="entry name" value="WH-like_DNA-bd_sf"/>
</dbReference>
<evidence type="ECO:0000259" key="4">
    <source>
        <dbReference type="PROSITE" id="PS51077"/>
    </source>
</evidence>
<keyword evidence="7" id="KW-1185">Reference proteome</keyword>
<keyword evidence="3" id="KW-0804">Transcription</keyword>
<dbReference type="InterPro" id="IPR036390">
    <property type="entry name" value="WH_DNA-bd_sf"/>
</dbReference>
<evidence type="ECO:0000313" key="7">
    <source>
        <dbReference type="Proteomes" id="UP000001693"/>
    </source>
</evidence>
<evidence type="ECO:0000259" key="5">
    <source>
        <dbReference type="PROSITE" id="PS51078"/>
    </source>
</evidence>
<dbReference type="eggNOG" id="COG1414">
    <property type="taxonomic scope" value="Bacteria"/>
</dbReference>
<dbReference type="InterPro" id="IPR014757">
    <property type="entry name" value="Tscrpt_reg_IclR_C"/>
</dbReference>
<dbReference type="InterPro" id="IPR029016">
    <property type="entry name" value="GAF-like_dom_sf"/>
</dbReference>
<evidence type="ECO:0000256" key="3">
    <source>
        <dbReference type="ARBA" id="ARBA00023163"/>
    </source>
</evidence>
<organism evidence="6 7">
    <name type="scientific">Leptothrix cholodnii (strain ATCC 51168 / LMG 8142 / SP-6)</name>
    <name type="common">Leptothrix discophora (strain SP-6)</name>
    <dbReference type="NCBI Taxonomy" id="395495"/>
    <lineage>
        <taxon>Bacteria</taxon>
        <taxon>Pseudomonadati</taxon>
        <taxon>Pseudomonadota</taxon>
        <taxon>Betaproteobacteria</taxon>
        <taxon>Burkholderiales</taxon>
        <taxon>Sphaerotilaceae</taxon>
        <taxon>Leptothrix</taxon>
    </lineage>
</organism>
<proteinExistence type="predicted"/>
<dbReference type="GO" id="GO:0045892">
    <property type="term" value="P:negative regulation of DNA-templated transcription"/>
    <property type="evidence" value="ECO:0007669"/>
    <property type="project" value="TreeGrafter"/>
</dbReference>
<evidence type="ECO:0000313" key="6">
    <source>
        <dbReference type="EMBL" id="ACB36549.1"/>
    </source>
</evidence>
<dbReference type="PROSITE" id="PS51077">
    <property type="entry name" value="HTH_ICLR"/>
    <property type="match status" value="1"/>
</dbReference>
<evidence type="ECO:0000256" key="1">
    <source>
        <dbReference type="ARBA" id="ARBA00023015"/>
    </source>
</evidence>
<dbReference type="SUPFAM" id="SSF46785">
    <property type="entry name" value="Winged helix' DNA-binding domain"/>
    <property type="match status" value="1"/>
</dbReference>
<dbReference type="STRING" id="395495.Lcho_4298"/>
<sequence length="279" mass="29782">MPAREPKLPADPDAAAAALDGATPREQRGIQSVEVGGQLLRALAHYGRPMPLKDLAREAGMVPAKAHPYLVSFGKIGLVEQDKVSGRYGLGPLALQLGLMSLQQADPVRIAAPLLPELAQLTGETVALVVWGNRGPTIVVVEESPQVLHVNMNHGTVFSIADTASGRLYGAYLPKELVRPMYEQQRRTAERGSLPTWTEFAATLEAVRAQGMSRSEGTVVAGVSALSAPVFDHRGQIVLAVTCVGTSAAFDSRWDGPVALALRSCADRVSERLGWRPQP</sequence>
<dbReference type="InterPro" id="IPR005471">
    <property type="entry name" value="Tscrpt_reg_IclR_N"/>
</dbReference>
<name>B1XZI6_LEPCP</name>
<feature type="domain" description="HTH iclR-type" evidence="4">
    <location>
        <begin position="30"/>
        <end position="92"/>
    </location>
</feature>
<dbReference type="PANTHER" id="PTHR30136">
    <property type="entry name" value="HELIX-TURN-HELIX TRANSCRIPTIONAL REGULATOR, ICLR FAMILY"/>
    <property type="match status" value="1"/>
</dbReference>
<accession>B1XZI6</accession>
<dbReference type="PANTHER" id="PTHR30136:SF8">
    <property type="entry name" value="TRANSCRIPTIONAL REGULATORY PROTEIN"/>
    <property type="match status" value="1"/>
</dbReference>
<dbReference type="Gene3D" id="3.30.450.40">
    <property type="match status" value="1"/>
</dbReference>
<reference evidence="6 7" key="1">
    <citation type="submission" date="2008-03" db="EMBL/GenBank/DDBJ databases">
        <title>Complete sequence of Leptothrix cholodnii SP-6.</title>
        <authorList>
            <consortium name="US DOE Joint Genome Institute"/>
            <person name="Copeland A."/>
            <person name="Lucas S."/>
            <person name="Lapidus A."/>
            <person name="Glavina del Rio T."/>
            <person name="Dalin E."/>
            <person name="Tice H."/>
            <person name="Bruce D."/>
            <person name="Goodwin L."/>
            <person name="Pitluck S."/>
            <person name="Chertkov O."/>
            <person name="Brettin T."/>
            <person name="Detter J.C."/>
            <person name="Han C."/>
            <person name="Kuske C.R."/>
            <person name="Schmutz J."/>
            <person name="Larimer F."/>
            <person name="Land M."/>
            <person name="Hauser L."/>
            <person name="Kyrpides N."/>
            <person name="Lykidis A."/>
            <person name="Emerson D."/>
            <person name="Richardson P."/>
        </authorList>
    </citation>
    <scope>NUCLEOTIDE SEQUENCE [LARGE SCALE GENOMIC DNA]</scope>
    <source>
        <strain evidence="7">ATCC 51168 / LMG 8142 / SP-6</strain>
    </source>
</reference>
<dbReference type="PROSITE" id="PS51078">
    <property type="entry name" value="ICLR_ED"/>
    <property type="match status" value="1"/>
</dbReference>
<keyword evidence="1" id="KW-0805">Transcription regulation</keyword>
<protein>
    <submittedName>
        <fullName evidence="6">Transcriptional regulator, IclR family</fullName>
    </submittedName>
</protein>
<dbReference type="EMBL" id="CP001013">
    <property type="protein sequence ID" value="ACB36549.1"/>
    <property type="molecule type" value="Genomic_DNA"/>
</dbReference>
<dbReference type="Gene3D" id="1.10.10.10">
    <property type="entry name" value="Winged helix-like DNA-binding domain superfamily/Winged helix DNA-binding domain"/>
    <property type="match status" value="1"/>
</dbReference>